<evidence type="ECO:0000313" key="4">
    <source>
        <dbReference type="EnsemblPlants" id="KQJ83641"/>
    </source>
</evidence>
<dbReference type="OrthoDB" id="1917735at2759"/>
<gene>
    <name evidence="4" type="primary">LOC100822702</name>
    <name evidence="3" type="ORF">BRADI_5g15950v3</name>
</gene>
<dbReference type="PANTHER" id="PTHR46525:SF2">
    <property type="entry name" value="EMB|CAB72159.1"/>
    <property type="match status" value="1"/>
</dbReference>
<evidence type="ECO:0000256" key="1">
    <source>
        <dbReference type="ARBA" id="ARBA00034773"/>
    </source>
</evidence>
<dbReference type="HOGENOM" id="CLU_088831_1_1_1"/>
<proteinExistence type="inferred from homology"/>
<dbReference type="eggNOG" id="ENOG502S1M3">
    <property type="taxonomic scope" value="Eukaryota"/>
</dbReference>
<dbReference type="EMBL" id="CM000884">
    <property type="protein sequence ID" value="KQJ83641.1"/>
    <property type="molecule type" value="Genomic_DNA"/>
</dbReference>
<dbReference type="EnsemblPlants" id="KQJ83641">
    <property type="protein sequence ID" value="KQJ83641"/>
    <property type="gene ID" value="BRADI_5g15950v3"/>
</dbReference>
<dbReference type="RefSeq" id="XP_003580155.1">
    <property type="nucleotide sequence ID" value="XM_003580107.4"/>
</dbReference>
<dbReference type="Proteomes" id="UP000008810">
    <property type="component" value="Chromosome 5"/>
</dbReference>
<comment type="similarity">
    <text evidence="1">Belongs to the senescence regulator S40 family.</text>
</comment>
<dbReference type="Gramene" id="KQJ83641">
    <property type="protein sequence ID" value="KQJ83641"/>
    <property type="gene ID" value="BRADI_5g15950v3"/>
</dbReference>
<name>I1IZR5_BRADI</name>
<dbReference type="GeneID" id="100822702"/>
<reference evidence="3 4" key="1">
    <citation type="journal article" date="2010" name="Nature">
        <title>Genome sequencing and analysis of the model grass Brachypodium distachyon.</title>
        <authorList>
            <consortium name="International Brachypodium Initiative"/>
        </authorList>
    </citation>
    <scope>NUCLEOTIDE SEQUENCE [LARGE SCALE GENOMIC DNA]</scope>
    <source>
        <strain evidence="3">Bd21</strain>
        <strain evidence="4">cv. Bd21</strain>
    </source>
</reference>
<evidence type="ECO:0008006" key="6">
    <source>
        <dbReference type="Google" id="ProtNLM"/>
    </source>
</evidence>
<dbReference type="PANTHER" id="PTHR46525">
    <property type="entry name" value="EMB|CAB72159.1"/>
    <property type="match status" value="1"/>
</dbReference>
<dbReference type="AlphaFoldDB" id="I1IZR5"/>
<dbReference type="STRING" id="15368.I1IZR5"/>
<accession>I1IZR5</accession>
<reference evidence="3" key="2">
    <citation type="submission" date="2017-06" db="EMBL/GenBank/DDBJ databases">
        <title>WGS assembly of Brachypodium distachyon.</title>
        <authorList>
            <consortium name="The International Brachypodium Initiative"/>
            <person name="Lucas S."/>
            <person name="Harmon-Smith M."/>
            <person name="Lail K."/>
            <person name="Tice H."/>
            <person name="Grimwood J."/>
            <person name="Bruce D."/>
            <person name="Barry K."/>
            <person name="Shu S."/>
            <person name="Lindquist E."/>
            <person name="Wang M."/>
            <person name="Pitluck S."/>
            <person name="Vogel J.P."/>
            <person name="Garvin D.F."/>
            <person name="Mockler T.C."/>
            <person name="Schmutz J."/>
            <person name="Rokhsar D."/>
            <person name="Bevan M.W."/>
        </authorList>
    </citation>
    <scope>NUCLEOTIDE SEQUENCE</scope>
    <source>
        <strain evidence="3">Bd21</strain>
    </source>
</reference>
<evidence type="ECO:0000256" key="2">
    <source>
        <dbReference type="SAM" id="MobiDB-lite"/>
    </source>
</evidence>
<organism evidence="4">
    <name type="scientific">Brachypodium distachyon</name>
    <name type="common">Purple false brome</name>
    <name type="synonym">Trachynia distachya</name>
    <dbReference type="NCBI Taxonomy" id="15368"/>
    <lineage>
        <taxon>Eukaryota</taxon>
        <taxon>Viridiplantae</taxon>
        <taxon>Streptophyta</taxon>
        <taxon>Embryophyta</taxon>
        <taxon>Tracheophyta</taxon>
        <taxon>Spermatophyta</taxon>
        <taxon>Magnoliopsida</taxon>
        <taxon>Liliopsida</taxon>
        <taxon>Poales</taxon>
        <taxon>Poaceae</taxon>
        <taxon>BOP clade</taxon>
        <taxon>Pooideae</taxon>
        <taxon>Stipodae</taxon>
        <taxon>Brachypodieae</taxon>
        <taxon>Brachypodium</taxon>
    </lineage>
</organism>
<dbReference type="KEGG" id="bdi:100822702"/>
<dbReference type="Pfam" id="PF04520">
    <property type="entry name" value="Senescence_reg"/>
    <property type="match status" value="1"/>
</dbReference>
<evidence type="ECO:0000313" key="3">
    <source>
        <dbReference type="EMBL" id="KQJ83641.1"/>
    </source>
</evidence>
<dbReference type="OMA" id="HYRAGEW"/>
<dbReference type="InterPro" id="IPR007608">
    <property type="entry name" value="Senescence_reg_S40"/>
</dbReference>
<keyword evidence="5" id="KW-1185">Reference proteome</keyword>
<protein>
    <recommendedName>
        <fullName evidence="6">Senescence regulator</fullName>
    </recommendedName>
</protein>
<evidence type="ECO:0000313" key="5">
    <source>
        <dbReference type="Proteomes" id="UP000008810"/>
    </source>
</evidence>
<sequence length="175" mass="18853">MAGSARSAAAKHGYGRMFAPTWGSAAARGGAAEEFDESDVWGSFGSAADYSPADLARAAAARPIPQPVLVRAGAGSGRKNPQLDRPAVRGSLPMSIPDWQKILGVEYRDHYRAGEWEVNGGDDDDYGKVMIPPHELAWRSRAASMSVHEGIGRTLKGRDLSRVRDAVWKKTGFED</sequence>
<feature type="region of interest" description="Disordered" evidence="2">
    <location>
        <begin position="70"/>
        <end position="93"/>
    </location>
</feature>
<reference evidence="4" key="3">
    <citation type="submission" date="2018-08" db="UniProtKB">
        <authorList>
            <consortium name="EnsemblPlants"/>
        </authorList>
    </citation>
    <scope>IDENTIFICATION</scope>
    <source>
        <strain evidence="4">cv. Bd21</strain>
    </source>
</reference>
<dbReference type="GO" id="GO:0010150">
    <property type="term" value="P:leaf senescence"/>
    <property type="evidence" value="ECO:0007669"/>
    <property type="project" value="UniProtKB-ARBA"/>
</dbReference>